<evidence type="ECO:0000313" key="6">
    <source>
        <dbReference type="Proteomes" id="UP001497382"/>
    </source>
</evidence>
<evidence type="ECO:0000259" key="4">
    <source>
        <dbReference type="PROSITE" id="PS51465"/>
    </source>
</evidence>
<keyword evidence="3" id="KW-1015">Disulfide bond</keyword>
<evidence type="ECO:0000256" key="2">
    <source>
        <dbReference type="ARBA" id="ARBA00022900"/>
    </source>
</evidence>
<dbReference type="Proteomes" id="UP001497382">
    <property type="component" value="Unassembled WGS sequence"/>
</dbReference>
<reference evidence="5 6" key="1">
    <citation type="submission" date="2024-04" db="EMBL/GenBank/DDBJ databases">
        <authorList>
            <person name="Rising A."/>
            <person name="Reimegard J."/>
            <person name="Sonavane S."/>
            <person name="Akerstrom W."/>
            <person name="Nylinder S."/>
            <person name="Hedman E."/>
            <person name="Kallberg Y."/>
        </authorList>
    </citation>
    <scope>NUCLEOTIDE SEQUENCE [LARGE SCALE GENOMIC DNA]</scope>
</reference>
<dbReference type="GO" id="GO:0005576">
    <property type="term" value="C:extracellular region"/>
    <property type="evidence" value="ECO:0007669"/>
    <property type="project" value="TreeGrafter"/>
</dbReference>
<dbReference type="PANTHER" id="PTHR10913">
    <property type="entry name" value="FOLLISTATIN-RELATED"/>
    <property type="match status" value="1"/>
</dbReference>
<dbReference type="AlphaFoldDB" id="A0AAV1ZV82"/>
<dbReference type="Pfam" id="PF00050">
    <property type="entry name" value="Kazal_1"/>
    <property type="match status" value="1"/>
</dbReference>
<dbReference type="PANTHER" id="PTHR10913:SF45">
    <property type="entry name" value="FOLLISTATIN, ISOFORM A-RELATED"/>
    <property type="match status" value="1"/>
</dbReference>
<keyword evidence="6" id="KW-1185">Reference proteome</keyword>
<dbReference type="SUPFAM" id="SSF100895">
    <property type="entry name" value="Kazal-type serine protease inhibitors"/>
    <property type="match status" value="1"/>
</dbReference>
<protein>
    <recommendedName>
        <fullName evidence="4">Kazal-like domain-containing protein</fullName>
    </recommendedName>
</protein>
<evidence type="ECO:0000256" key="3">
    <source>
        <dbReference type="ARBA" id="ARBA00023157"/>
    </source>
</evidence>
<evidence type="ECO:0000313" key="5">
    <source>
        <dbReference type="EMBL" id="CAL1275740.1"/>
    </source>
</evidence>
<keyword evidence="2" id="KW-0722">Serine protease inhibitor</keyword>
<dbReference type="Gene3D" id="3.30.60.30">
    <property type="match status" value="1"/>
</dbReference>
<feature type="domain" description="Kazal-like" evidence="4">
    <location>
        <begin position="1"/>
        <end position="44"/>
    </location>
</feature>
<dbReference type="InterPro" id="IPR036058">
    <property type="entry name" value="Kazal_dom_sf"/>
</dbReference>
<sequence>MCTPDFRPVCGSDGLTYANECTLRVEACKMQKNVRVIYSGDCSSSKRQLPVITKEKDKFHCIFCI</sequence>
<dbReference type="InterPro" id="IPR002350">
    <property type="entry name" value="Kazal_dom"/>
</dbReference>
<comment type="caution">
    <text evidence="5">The sequence shown here is derived from an EMBL/GenBank/DDBJ whole genome shotgun (WGS) entry which is preliminary data.</text>
</comment>
<organism evidence="5 6">
    <name type="scientific">Larinioides sclopetarius</name>
    <dbReference type="NCBI Taxonomy" id="280406"/>
    <lineage>
        <taxon>Eukaryota</taxon>
        <taxon>Metazoa</taxon>
        <taxon>Ecdysozoa</taxon>
        <taxon>Arthropoda</taxon>
        <taxon>Chelicerata</taxon>
        <taxon>Arachnida</taxon>
        <taxon>Araneae</taxon>
        <taxon>Araneomorphae</taxon>
        <taxon>Entelegynae</taxon>
        <taxon>Araneoidea</taxon>
        <taxon>Araneidae</taxon>
        <taxon>Larinioides</taxon>
    </lineage>
</organism>
<accession>A0AAV1ZV82</accession>
<dbReference type="InterPro" id="IPR050653">
    <property type="entry name" value="Prot_Inhib_GrowthFact_Antg"/>
</dbReference>
<dbReference type="SMART" id="SM00280">
    <property type="entry name" value="KAZAL"/>
    <property type="match status" value="1"/>
</dbReference>
<proteinExistence type="predicted"/>
<gene>
    <name evidence="5" type="ORF">LARSCL_LOCUS8268</name>
</gene>
<dbReference type="EMBL" id="CAXIEN010000087">
    <property type="protein sequence ID" value="CAL1275740.1"/>
    <property type="molecule type" value="Genomic_DNA"/>
</dbReference>
<dbReference type="PROSITE" id="PS51465">
    <property type="entry name" value="KAZAL_2"/>
    <property type="match status" value="1"/>
</dbReference>
<keyword evidence="1" id="KW-0646">Protease inhibitor</keyword>
<evidence type="ECO:0000256" key="1">
    <source>
        <dbReference type="ARBA" id="ARBA00022690"/>
    </source>
</evidence>
<name>A0AAV1ZV82_9ARAC</name>
<dbReference type="GO" id="GO:0030154">
    <property type="term" value="P:cell differentiation"/>
    <property type="evidence" value="ECO:0007669"/>
    <property type="project" value="TreeGrafter"/>
</dbReference>
<dbReference type="CDD" id="cd00104">
    <property type="entry name" value="KAZAL_FS"/>
    <property type="match status" value="1"/>
</dbReference>